<gene>
    <name evidence="2" type="ORF">EB1_19230</name>
</gene>
<accession>A0A511NH40</accession>
<dbReference type="Proteomes" id="UP000321245">
    <property type="component" value="Unassembled WGS sequence"/>
</dbReference>
<keyword evidence="1" id="KW-0472">Membrane</keyword>
<evidence type="ECO:0000313" key="2">
    <source>
        <dbReference type="EMBL" id="GEM52133.1"/>
    </source>
</evidence>
<keyword evidence="1" id="KW-1133">Transmembrane helix</keyword>
<dbReference type="RefSeq" id="WP_019974936.1">
    <property type="nucleotide sequence ID" value="NZ_BJXC01000012.1"/>
</dbReference>
<dbReference type="GeneID" id="84649638"/>
<dbReference type="STRING" id="1218108.GCA_000382425_01435"/>
<organism evidence="2 3">
    <name type="scientific">Empedobacter brevis NBRC 14943 = ATCC 43319</name>
    <dbReference type="NCBI Taxonomy" id="1218108"/>
    <lineage>
        <taxon>Bacteria</taxon>
        <taxon>Pseudomonadati</taxon>
        <taxon>Bacteroidota</taxon>
        <taxon>Flavobacteriia</taxon>
        <taxon>Flavobacteriales</taxon>
        <taxon>Weeksellaceae</taxon>
        <taxon>Empedobacter</taxon>
    </lineage>
</organism>
<keyword evidence="1" id="KW-0812">Transmembrane</keyword>
<dbReference type="AlphaFoldDB" id="A0A511NH40"/>
<dbReference type="EMBL" id="BJXC01000012">
    <property type="protein sequence ID" value="GEM52133.1"/>
    <property type="molecule type" value="Genomic_DNA"/>
</dbReference>
<sequence>MKKIGNKMNIFFIGNELLLLNYELTKKMDFKKILTISIVVLLILVGVAIIIGSNKDRRVFFVKNFDQSLENSIKSRLDKDYSYEIVKIKGKVNDTILIVPCEGCQPVKLSGKINEKFMNKFGKGKSIMRFEPYKATTGDLKIIHKIR</sequence>
<comment type="caution">
    <text evidence="2">The sequence shown here is derived from an EMBL/GenBank/DDBJ whole genome shotgun (WGS) entry which is preliminary data.</text>
</comment>
<feature type="transmembrane region" description="Helical" evidence="1">
    <location>
        <begin position="33"/>
        <end position="52"/>
    </location>
</feature>
<reference evidence="2 3" key="1">
    <citation type="submission" date="2019-07" db="EMBL/GenBank/DDBJ databases">
        <title>Whole genome shotgun sequence of Empedobacter brevis NBRC 14943.</title>
        <authorList>
            <person name="Hosoyama A."/>
            <person name="Uohara A."/>
            <person name="Ohji S."/>
            <person name="Ichikawa N."/>
        </authorList>
    </citation>
    <scope>NUCLEOTIDE SEQUENCE [LARGE SCALE GENOMIC DNA]</scope>
    <source>
        <strain evidence="2 3">NBRC 14943</strain>
    </source>
</reference>
<keyword evidence="3" id="KW-1185">Reference proteome</keyword>
<evidence type="ECO:0000313" key="3">
    <source>
        <dbReference type="Proteomes" id="UP000321245"/>
    </source>
</evidence>
<evidence type="ECO:0000256" key="1">
    <source>
        <dbReference type="SAM" id="Phobius"/>
    </source>
</evidence>
<protein>
    <submittedName>
        <fullName evidence="2">Uncharacterized protein</fullName>
    </submittedName>
</protein>
<proteinExistence type="predicted"/>
<name>A0A511NH40_9FLAO</name>